<comment type="caution">
    <text evidence="14">The sequence shown here is derived from an EMBL/GenBank/DDBJ whole genome shotgun (WGS) entry which is preliminary data.</text>
</comment>
<dbReference type="PANTHER" id="PTHR43047:SF72">
    <property type="entry name" value="OSMOSENSING HISTIDINE PROTEIN KINASE SLN1"/>
    <property type="match status" value="1"/>
</dbReference>
<comment type="catalytic activity">
    <reaction evidence="1">
        <text>ATP + protein L-histidine = ADP + protein N-phospho-L-histidine.</text>
        <dbReference type="EC" id="2.7.13.3"/>
    </reaction>
</comment>
<dbReference type="Pfam" id="PF02518">
    <property type="entry name" value="HATPase_c"/>
    <property type="match status" value="1"/>
</dbReference>
<keyword evidence="11 12" id="KW-0472">Membrane</keyword>
<dbReference type="PROSITE" id="PS50109">
    <property type="entry name" value="HIS_KIN"/>
    <property type="match status" value="1"/>
</dbReference>
<evidence type="ECO:0000256" key="4">
    <source>
        <dbReference type="ARBA" id="ARBA00022475"/>
    </source>
</evidence>
<evidence type="ECO:0000256" key="3">
    <source>
        <dbReference type="ARBA" id="ARBA00012438"/>
    </source>
</evidence>
<keyword evidence="4" id="KW-1003">Cell membrane</keyword>
<keyword evidence="5" id="KW-0597">Phosphoprotein</keyword>
<evidence type="ECO:0000256" key="2">
    <source>
        <dbReference type="ARBA" id="ARBA00004236"/>
    </source>
</evidence>
<keyword evidence="12" id="KW-0812">Transmembrane</keyword>
<keyword evidence="7" id="KW-0547">Nucleotide-binding</keyword>
<name>A0A4U1C9L1_9SPHI</name>
<dbReference type="GO" id="GO:0000155">
    <property type="term" value="F:phosphorelay sensor kinase activity"/>
    <property type="evidence" value="ECO:0007669"/>
    <property type="project" value="InterPro"/>
</dbReference>
<dbReference type="EMBL" id="SWBP01000001">
    <property type="protein sequence ID" value="TKC01107.1"/>
    <property type="molecule type" value="Genomic_DNA"/>
</dbReference>
<sequence>MMGKNSTNEPIILFGEPTHLYHLESKSKSQSFDKGNAAIFEATKAKFQRVNKDFNTDTNLNFVRLMKAKQLQSDSVFKIRDSILRTRYPSRLVYNGPIEAEFAAPTNFDLRIDVNEVVDEYGNVYNEVQQSVVERPVKPTRQRVIRRGVAVVDSIKQYVVQDPIQGYVLRTLPKANFLTGISDIELALASQKKESETQIKNVNKYLAAAEKKGSKSAVFESIASEMQQVNIPLRKRIQPQTIDSLLDIELANHGIHLNYSYKISNSKEDSVIFIKASQNEEEFVPENTYKTVLFTKDMVRDAGFLTVTFPEKNTLILKNMDVILFSSAGLLLILAGSFAYTISSILRQKKVSEMKTDFINNMTHEFKTPVATIMIASEALKDPVINEDKARVNKLAGIIYDENIRLGNHIERVLNIAKIEKDDLKLERHPQNMNELITNVIDSMNLQLQKKNALVSLNLNATKTTIMGDELHLSNVIYNLVDNANKYCKEQPEIVITTENHHNQLIIKVEDKGIGMNRDQQKKIFEQFYRIPTGNLHDVKGFGLGLSYVNNMIKRMNGSISVKSEKDKGSEFEIKFPLT</sequence>
<evidence type="ECO:0000259" key="13">
    <source>
        <dbReference type="PROSITE" id="PS50109"/>
    </source>
</evidence>
<evidence type="ECO:0000256" key="9">
    <source>
        <dbReference type="ARBA" id="ARBA00022840"/>
    </source>
</evidence>
<dbReference type="Pfam" id="PF00512">
    <property type="entry name" value="HisKA"/>
    <property type="match status" value="1"/>
</dbReference>
<dbReference type="GO" id="GO:0009927">
    <property type="term" value="F:histidine phosphotransfer kinase activity"/>
    <property type="evidence" value="ECO:0007669"/>
    <property type="project" value="TreeGrafter"/>
</dbReference>
<evidence type="ECO:0000256" key="5">
    <source>
        <dbReference type="ARBA" id="ARBA00022553"/>
    </source>
</evidence>
<dbReference type="EC" id="2.7.13.3" evidence="3"/>
<evidence type="ECO:0000256" key="12">
    <source>
        <dbReference type="SAM" id="Phobius"/>
    </source>
</evidence>
<dbReference type="PANTHER" id="PTHR43047">
    <property type="entry name" value="TWO-COMPONENT HISTIDINE PROTEIN KINASE"/>
    <property type="match status" value="1"/>
</dbReference>
<dbReference type="GO" id="GO:0005886">
    <property type="term" value="C:plasma membrane"/>
    <property type="evidence" value="ECO:0007669"/>
    <property type="project" value="UniProtKB-SubCell"/>
</dbReference>
<dbReference type="SUPFAM" id="SSF55874">
    <property type="entry name" value="ATPase domain of HSP90 chaperone/DNA topoisomerase II/histidine kinase"/>
    <property type="match status" value="1"/>
</dbReference>
<dbReference type="AlphaFoldDB" id="A0A4U1C9L1"/>
<reference evidence="14 15" key="1">
    <citation type="submission" date="2019-04" db="EMBL/GenBank/DDBJ databases">
        <title>Pedobacter sp. AR-3-17 sp. nov., isolated from Arctic soil.</title>
        <authorList>
            <person name="Dahal R.H."/>
            <person name="Kim D.-U."/>
        </authorList>
    </citation>
    <scope>NUCLEOTIDE SEQUENCE [LARGE SCALE GENOMIC DNA]</scope>
    <source>
        <strain evidence="14 15">AR-3-17</strain>
    </source>
</reference>
<comment type="subcellular location">
    <subcellularLocation>
        <location evidence="2">Cell membrane</location>
    </subcellularLocation>
</comment>
<dbReference type="InterPro" id="IPR036097">
    <property type="entry name" value="HisK_dim/P_sf"/>
</dbReference>
<dbReference type="GO" id="GO:0005524">
    <property type="term" value="F:ATP binding"/>
    <property type="evidence" value="ECO:0007669"/>
    <property type="project" value="UniProtKB-KW"/>
</dbReference>
<evidence type="ECO:0000256" key="1">
    <source>
        <dbReference type="ARBA" id="ARBA00000085"/>
    </source>
</evidence>
<dbReference type="InterPro" id="IPR003661">
    <property type="entry name" value="HisK_dim/P_dom"/>
</dbReference>
<dbReference type="SMART" id="SM00388">
    <property type="entry name" value="HisKA"/>
    <property type="match status" value="1"/>
</dbReference>
<keyword evidence="6" id="KW-0808">Transferase</keyword>
<dbReference type="FunFam" id="3.30.565.10:FF:000023">
    <property type="entry name" value="PAS domain-containing sensor histidine kinase"/>
    <property type="match status" value="1"/>
</dbReference>
<dbReference type="InterPro" id="IPR003594">
    <property type="entry name" value="HATPase_dom"/>
</dbReference>
<evidence type="ECO:0000256" key="8">
    <source>
        <dbReference type="ARBA" id="ARBA00022777"/>
    </source>
</evidence>
<evidence type="ECO:0000256" key="11">
    <source>
        <dbReference type="ARBA" id="ARBA00023136"/>
    </source>
</evidence>
<keyword evidence="8 14" id="KW-0418">Kinase</keyword>
<dbReference type="SMART" id="SM00387">
    <property type="entry name" value="HATPase_c"/>
    <property type="match status" value="1"/>
</dbReference>
<accession>A0A4U1C9L1</accession>
<feature type="domain" description="Histidine kinase" evidence="13">
    <location>
        <begin position="361"/>
        <end position="579"/>
    </location>
</feature>
<evidence type="ECO:0000256" key="7">
    <source>
        <dbReference type="ARBA" id="ARBA00022741"/>
    </source>
</evidence>
<protein>
    <recommendedName>
        <fullName evidence="3">histidine kinase</fullName>
        <ecNumber evidence="3">2.7.13.3</ecNumber>
    </recommendedName>
</protein>
<dbReference type="CDD" id="cd00075">
    <property type="entry name" value="HATPase"/>
    <property type="match status" value="1"/>
</dbReference>
<dbReference type="InterPro" id="IPR004358">
    <property type="entry name" value="Sig_transdc_His_kin-like_C"/>
</dbReference>
<dbReference type="OrthoDB" id="921707at2"/>
<evidence type="ECO:0000313" key="15">
    <source>
        <dbReference type="Proteomes" id="UP000308181"/>
    </source>
</evidence>
<keyword evidence="15" id="KW-1185">Reference proteome</keyword>
<feature type="transmembrane region" description="Helical" evidence="12">
    <location>
        <begin position="322"/>
        <end position="346"/>
    </location>
</feature>
<keyword evidence="10" id="KW-0902">Two-component regulatory system</keyword>
<proteinExistence type="predicted"/>
<dbReference type="InterPro" id="IPR005467">
    <property type="entry name" value="His_kinase_dom"/>
</dbReference>
<keyword evidence="9" id="KW-0067">ATP-binding</keyword>
<dbReference type="Proteomes" id="UP000308181">
    <property type="component" value="Unassembled WGS sequence"/>
</dbReference>
<dbReference type="InterPro" id="IPR036890">
    <property type="entry name" value="HATPase_C_sf"/>
</dbReference>
<evidence type="ECO:0000313" key="14">
    <source>
        <dbReference type="EMBL" id="TKC01107.1"/>
    </source>
</evidence>
<gene>
    <name evidence="14" type="ORF">FA046_02415</name>
</gene>
<evidence type="ECO:0000256" key="10">
    <source>
        <dbReference type="ARBA" id="ARBA00023012"/>
    </source>
</evidence>
<evidence type="ECO:0000256" key="6">
    <source>
        <dbReference type="ARBA" id="ARBA00022679"/>
    </source>
</evidence>
<dbReference type="PRINTS" id="PR00344">
    <property type="entry name" value="BCTRLSENSOR"/>
</dbReference>
<keyword evidence="12" id="KW-1133">Transmembrane helix</keyword>
<dbReference type="CDD" id="cd00082">
    <property type="entry name" value="HisKA"/>
    <property type="match status" value="1"/>
</dbReference>
<dbReference type="Gene3D" id="1.10.287.130">
    <property type="match status" value="1"/>
</dbReference>
<organism evidence="14 15">
    <name type="scientific">Pedobacter cryophilus</name>
    <dbReference type="NCBI Taxonomy" id="2571271"/>
    <lineage>
        <taxon>Bacteria</taxon>
        <taxon>Pseudomonadati</taxon>
        <taxon>Bacteroidota</taxon>
        <taxon>Sphingobacteriia</taxon>
        <taxon>Sphingobacteriales</taxon>
        <taxon>Sphingobacteriaceae</taxon>
        <taxon>Pedobacter</taxon>
    </lineage>
</organism>
<dbReference type="Gene3D" id="3.30.565.10">
    <property type="entry name" value="Histidine kinase-like ATPase, C-terminal domain"/>
    <property type="match status" value="1"/>
</dbReference>
<dbReference type="SUPFAM" id="SSF47384">
    <property type="entry name" value="Homodimeric domain of signal transducing histidine kinase"/>
    <property type="match status" value="1"/>
</dbReference>